<keyword evidence="2 5" id="KW-0812">Transmembrane</keyword>
<dbReference type="GO" id="GO:0016020">
    <property type="term" value="C:membrane"/>
    <property type="evidence" value="ECO:0007669"/>
    <property type="project" value="UniProtKB-SubCell"/>
</dbReference>
<sequence>MKYINPVLILRVLQGVLAFIAMALGATSVNAFNTAKLDIPVPAALAFFTFTAVFTMLLTVPYTLITPRYFPQLAHPMAMLSAEATTSILWLGGFAAVADLLRKNEIVVDAGRPAARGCVAVGVFEL</sequence>
<feature type="domain" description="MARVEL" evidence="6">
    <location>
        <begin position="5"/>
        <end position="103"/>
    </location>
</feature>
<dbReference type="PANTHER" id="PTHR37451:SF1">
    <property type="entry name" value="MARVEL DOMAIN-CONTAINING PROTEIN"/>
    <property type="match status" value="1"/>
</dbReference>
<organism evidence="7 8">
    <name type="scientific">Exophiala bonariae</name>
    <dbReference type="NCBI Taxonomy" id="1690606"/>
    <lineage>
        <taxon>Eukaryota</taxon>
        <taxon>Fungi</taxon>
        <taxon>Dikarya</taxon>
        <taxon>Ascomycota</taxon>
        <taxon>Pezizomycotina</taxon>
        <taxon>Eurotiomycetes</taxon>
        <taxon>Chaetothyriomycetidae</taxon>
        <taxon>Chaetothyriales</taxon>
        <taxon>Herpotrichiellaceae</taxon>
        <taxon>Exophiala</taxon>
    </lineage>
</organism>
<keyword evidence="3 5" id="KW-1133">Transmembrane helix</keyword>
<dbReference type="GeneID" id="89978978"/>
<feature type="transmembrane region" description="Helical" evidence="5">
    <location>
        <begin position="41"/>
        <end position="65"/>
    </location>
</feature>
<evidence type="ECO:0000256" key="3">
    <source>
        <dbReference type="ARBA" id="ARBA00022989"/>
    </source>
</evidence>
<evidence type="ECO:0000256" key="1">
    <source>
        <dbReference type="ARBA" id="ARBA00004141"/>
    </source>
</evidence>
<protein>
    <recommendedName>
        <fullName evidence="6">MARVEL domain-containing protein</fullName>
    </recommendedName>
</protein>
<dbReference type="RefSeq" id="XP_064709083.1">
    <property type="nucleotide sequence ID" value="XM_064854357.1"/>
</dbReference>
<dbReference type="Proteomes" id="UP001358417">
    <property type="component" value="Unassembled WGS sequence"/>
</dbReference>
<reference evidence="7 8" key="1">
    <citation type="submission" date="2023-08" db="EMBL/GenBank/DDBJ databases">
        <title>Black Yeasts Isolated from many extreme environments.</title>
        <authorList>
            <person name="Coleine C."/>
            <person name="Stajich J.E."/>
            <person name="Selbmann L."/>
        </authorList>
    </citation>
    <scope>NUCLEOTIDE SEQUENCE [LARGE SCALE GENOMIC DNA]</scope>
    <source>
        <strain evidence="7 8">CCFEE 5792</strain>
    </source>
</reference>
<gene>
    <name evidence="7" type="ORF">LTR84_010823</name>
</gene>
<dbReference type="InterPro" id="IPR008253">
    <property type="entry name" value="Marvel"/>
</dbReference>
<dbReference type="Pfam" id="PF01284">
    <property type="entry name" value="MARVEL"/>
    <property type="match status" value="1"/>
</dbReference>
<keyword evidence="8" id="KW-1185">Reference proteome</keyword>
<feature type="transmembrane region" description="Helical" evidence="5">
    <location>
        <begin position="77"/>
        <end position="98"/>
    </location>
</feature>
<evidence type="ECO:0000256" key="4">
    <source>
        <dbReference type="ARBA" id="ARBA00023136"/>
    </source>
</evidence>
<evidence type="ECO:0000259" key="6">
    <source>
        <dbReference type="Pfam" id="PF01284"/>
    </source>
</evidence>
<evidence type="ECO:0000256" key="2">
    <source>
        <dbReference type="ARBA" id="ARBA00022692"/>
    </source>
</evidence>
<dbReference type="AlphaFoldDB" id="A0AAV9NJ16"/>
<accession>A0AAV9NJ16</accession>
<comment type="subcellular location">
    <subcellularLocation>
        <location evidence="1">Membrane</location>
        <topology evidence="1">Multi-pass membrane protein</topology>
    </subcellularLocation>
</comment>
<name>A0AAV9NJ16_9EURO</name>
<proteinExistence type="predicted"/>
<evidence type="ECO:0000313" key="7">
    <source>
        <dbReference type="EMBL" id="KAK5058560.1"/>
    </source>
</evidence>
<dbReference type="PANTHER" id="PTHR37451">
    <property type="entry name" value="MARVEL DOMAIN"/>
    <property type="match status" value="1"/>
</dbReference>
<dbReference type="EMBL" id="JAVRRD010000005">
    <property type="protein sequence ID" value="KAK5058560.1"/>
    <property type="molecule type" value="Genomic_DNA"/>
</dbReference>
<keyword evidence="4 5" id="KW-0472">Membrane</keyword>
<comment type="caution">
    <text evidence="7">The sequence shown here is derived from an EMBL/GenBank/DDBJ whole genome shotgun (WGS) entry which is preliminary data.</text>
</comment>
<evidence type="ECO:0000313" key="8">
    <source>
        <dbReference type="Proteomes" id="UP001358417"/>
    </source>
</evidence>
<evidence type="ECO:0000256" key="5">
    <source>
        <dbReference type="SAM" id="Phobius"/>
    </source>
</evidence>